<dbReference type="Pfam" id="PF17123">
    <property type="entry name" value="zf-RING_11"/>
    <property type="match status" value="1"/>
</dbReference>
<dbReference type="Proteomes" id="UP000186817">
    <property type="component" value="Unassembled WGS sequence"/>
</dbReference>
<comment type="caution">
    <text evidence="4">The sequence shown here is derived from an EMBL/GenBank/DDBJ whole genome shotgun (WGS) entry which is preliminary data.</text>
</comment>
<evidence type="ECO:0000313" key="5">
    <source>
        <dbReference type="Proteomes" id="UP000186817"/>
    </source>
</evidence>
<reference evidence="4 5" key="1">
    <citation type="submission" date="2016-02" db="EMBL/GenBank/DDBJ databases">
        <title>Genome analysis of coral dinoflagellate symbionts highlights evolutionary adaptations to a symbiotic lifestyle.</title>
        <authorList>
            <person name="Aranda M."/>
            <person name="Li Y."/>
            <person name="Liew Y.J."/>
            <person name="Baumgarten S."/>
            <person name="Simakov O."/>
            <person name="Wilson M."/>
            <person name="Piel J."/>
            <person name="Ashoor H."/>
            <person name="Bougouffa S."/>
            <person name="Bajic V.B."/>
            <person name="Ryu T."/>
            <person name="Ravasi T."/>
            <person name="Bayer T."/>
            <person name="Micklem G."/>
            <person name="Kim H."/>
            <person name="Bhak J."/>
            <person name="Lajeunesse T.C."/>
            <person name="Voolstra C.R."/>
        </authorList>
    </citation>
    <scope>NUCLEOTIDE SEQUENCE [LARGE SCALE GENOMIC DNA]</scope>
    <source>
        <strain evidence="4 5">CCMP2467</strain>
    </source>
</reference>
<feature type="transmembrane region" description="Helical" evidence="2">
    <location>
        <begin position="300"/>
        <end position="322"/>
    </location>
</feature>
<proteinExistence type="predicted"/>
<feature type="domain" description="RING-type" evidence="3">
    <location>
        <begin position="396"/>
        <end position="421"/>
    </location>
</feature>
<sequence>MAPDQQWSKHMIKEFSGKPYKFALNTFGKVVIPGMKENRKPEAIEAVPGPYPLPAPEKKKPESPGDEAGSDPLSSPRSSQHAASSSRSSLRSYFPSDADSGEAADAEALVASWSIANVLPPKQLNLHEPRQTSMASPGADGRRGFKDLEQSSLDKYPRPQDNNPAIDGLRWDRSASGTVEELALAKVMDNEETPMAEMFTLFPHESAVVMQRGIELGIICSCLLVFHCWQLVLRFWSAEESADVILRTLCIARILCAIPRPYFWIRTRRLFVQARYQPTPQLVTRRLLDIYSNPFGIEKALLLVYYGWLAAVSLVVCVFRLYPEQSAFTHEIWRHCLFNFISIAVHRILCVLLFYYLMKSDFKRGIPHEMLEKYSKRLMFRSALAGHQLGSKDDWECSICFGAYSDGQEIRKLGCHHHFHQDVTQADHP</sequence>
<dbReference type="InterPro" id="IPR013083">
    <property type="entry name" value="Znf_RING/FYVE/PHD"/>
</dbReference>
<feature type="region of interest" description="Disordered" evidence="1">
    <location>
        <begin position="124"/>
        <end position="145"/>
    </location>
</feature>
<dbReference type="InterPro" id="IPR001841">
    <property type="entry name" value="Znf_RING"/>
</dbReference>
<evidence type="ECO:0000313" key="4">
    <source>
        <dbReference type="EMBL" id="OLQ05147.1"/>
    </source>
</evidence>
<keyword evidence="5" id="KW-1185">Reference proteome</keyword>
<dbReference type="Gene3D" id="3.30.40.10">
    <property type="entry name" value="Zinc/RING finger domain, C3HC4 (zinc finger)"/>
    <property type="match status" value="1"/>
</dbReference>
<keyword evidence="2" id="KW-1133">Transmembrane helix</keyword>
<feature type="compositionally biased region" description="Low complexity" evidence="1">
    <location>
        <begin position="73"/>
        <end position="98"/>
    </location>
</feature>
<dbReference type="OrthoDB" id="1302410at2759"/>
<evidence type="ECO:0000259" key="3">
    <source>
        <dbReference type="Pfam" id="PF17123"/>
    </source>
</evidence>
<keyword evidence="2" id="KW-0812">Transmembrane</keyword>
<evidence type="ECO:0000256" key="2">
    <source>
        <dbReference type="SAM" id="Phobius"/>
    </source>
</evidence>
<gene>
    <name evidence="4" type="ORF">AK812_SmicGene11689</name>
</gene>
<name>A0A1Q9ECN9_SYMMI</name>
<organism evidence="4 5">
    <name type="scientific">Symbiodinium microadriaticum</name>
    <name type="common">Dinoflagellate</name>
    <name type="synonym">Zooxanthella microadriatica</name>
    <dbReference type="NCBI Taxonomy" id="2951"/>
    <lineage>
        <taxon>Eukaryota</taxon>
        <taxon>Sar</taxon>
        <taxon>Alveolata</taxon>
        <taxon>Dinophyceae</taxon>
        <taxon>Suessiales</taxon>
        <taxon>Symbiodiniaceae</taxon>
        <taxon>Symbiodinium</taxon>
    </lineage>
</organism>
<dbReference type="SUPFAM" id="SSF57850">
    <property type="entry name" value="RING/U-box"/>
    <property type="match status" value="1"/>
</dbReference>
<feature type="region of interest" description="Disordered" evidence="1">
    <location>
        <begin position="38"/>
        <end position="99"/>
    </location>
</feature>
<dbReference type="EMBL" id="LSRX01000193">
    <property type="protein sequence ID" value="OLQ05147.1"/>
    <property type="molecule type" value="Genomic_DNA"/>
</dbReference>
<evidence type="ECO:0000256" key="1">
    <source>
        <dbReference type="SAM" id="MobiDB-lite"/>
    </source>
</evidence>
<protein>
    <recommendedName>
        <fullName evidence="3">RING-type domain-containing protein</fullName>
    </recommendedName>
</protein>
<keyword evidence="2" id="KW-0472">Membrane</keyword>
<dbReference type="AlphaFoldDB" id="A0A1Q9ECN9"/>
<feature type="transmembrane region" description="Helical" evidence="2">
    <location>
        <begin position="337"/>
        <end position="358"/>
    </location>
</feature>
<accession>A0A1Q9ECN9</accession>